<dbReference type="AlphaFoldDB" id="A0A844FXH3"/>
<dbReference type="PROSITE" id="PS50932">
    <property type="entry name" value="HTH_LACI_2"/>
    <property type="match status" value="1"/>
</dbReference>
<dbReference type="Gene3D" id="1.10.260.40">
    <property type="entry name" value="lambda repressor-like DNA-binding domains"/>
    <property type="match status" value="1"/>
</dbReference>
<evidence type="ECO:0000256" key="3">
    <source>
        <dbReference type="ARBA" id="ARBA00023163"/>
    </source>
</evidence>
<accession>A0A844FXH3</accession>
<evidence type="ECO:0000259" key="4">
    <source>
        <dbReference type="PROSITE" id="PS50932"/>
    </source>
</evidence>
<keyword evidence="3" id="KW-0804">Transcription</keyword>
<name>A0A844FXH3_9BACT</name>
<dbReference type="EMBL" id="VUNS01000001">
    <property type="protein sequence ID" value="MST95573.1"/>
    <property type="molecule type" value="Genomic_DNA"/>
</dbReference>
<dbReference type="Gene3D" id="3.40.50.2300">
    <property type="match status" value="1"/>
</dbReference>
<comment type="caution">
    <text evidence="5">The sequence shown here is derived from an EMBL/GenBank/DDBJ whole genome shotgun (WGS) entry which is preliminary data.</text>
</comment>
<dbReference type="InterPro" id="IPR000843">
    <property type="entry name" value="HTH_LacI"/>
</dbReference>
<dbReference type="Pfam" id="PF13377">
    <property type="entry name" value="Peripla_BP_3"/>
    <property type="match status" value="1"/>
</dbReference>
<evidence type="ECO:0000313" key="6">
    <source>
        <dbReference type="Proteomes" id="UP000435649"/>
    </source>
</evidence>
<evidence type="ECO:0000256" key="1">
    <source>
        <dbReference type="ARBA" id="ARBA00023015"/>
    </source>
</evidence>
<keyword evidence="2" id="KW-0238">DNA-binding</keyword>
<dbReference type="GO" id="GO:0000976">
    <property type="term" value="F:transcription cis-regulatory region binding"/>
    <property type="evidence" value="ECO:0007669"/>
    <property type="project" value="TreeGrafter"/>
</dbReference>
<sequence>MNRVEQAGKGNAPRSAAGVMEQIAGRVGCSKSTVSRVLSGKGKNFSVRPELREAILRTADELEYRPNPFLQMMRSRESKIIAVFDPVRDASETIREAKESFIRRIRSSGYVATGSYLLERYRVEEYTVPFPIAGALLFNISDPAFLAFFERKEIPYAVVNGLHLDRGVGVQVDERHSAALIIGALAERGHEHVAYYAVHSDFGDPRQHYSGALRERELREELQRHGIWLPEEVTGMEEASAELFLRRSVLENGATAVVCYDHVRAEEIAYAAWKLGLRIPGDISVVSFSDNPTLRRMTPPVSACSFSGGEMGEVAARTLLECLNGESGVCSRIYKVRATLVERGSIAAAKEKRSLLEN</sequence>
<keyword evidence="1" id="KW-0805">Transcription regulation</keyword>
<dbReference type="SMART" id="SM00354">
    <property type="entry name" value="HTH_LACI"/>
    <property type="match status" value="1"/>
</dbReference>
<keyword evidence="6" id="KW-1185">Reference proteome</keyword>
<dbReference type="PANTHER" id="PTHR30146">
    <property type="entry name" value="LACI-RELATED TRANSCRIPTIONAL REPRESSOR"/>
    <property type="match status" value="1"/>
</dbReference>
<dbReference type="RefSeq" id="WP_106053124.1">
    <property type="nucleotide sequence ID" value="NZ_VUNS01000001.1"/>
</dbReference>
<dbReference type="SUPFAM" id="SSF47413">
    <property type="entry name" value="lambda repressor-like DNA-binding domains"/>
    <property type="match status" value="1"/>
</dbReference>
<evidence type="ECO:0000256" key="2">
    <source>
        <dbReference type="ARBA" id="ARBA00023125"/>
    </source>
</evidence>
<reference evidence="5 6" key="1">
    <citation type="submission" date="2019-08" db="EMBL/GenBank/DDBJ databases">
        <title>In-depth cultivation of the pig gut microbiome towards novel bacterial diversity and tailored functional studies.</title>
        <authorList>
            <person name="Wylensek D."/>
            <person name="Hitch T.C.A."/>
            <person name="Clavel T."/>
        </authorList>
    </citation>
    <scope>NUCLEOTIDE SEQUENCE [LARGE SCALE GENOMIC DNA]</scope>
    <source>
        <strain evidence="5 6">BBE-744-WT-12</strain>
    </source>
</reference>
<organism evidence="5 6">
    <name type="scientific">Victivallis lenta</name>
    <dbReference type="NCBI Taxonomy" id="2606640"/>
    <lineage>
        <taxon>Bacteria</taxon>
        <taxon>Pseudomonadati</taxon>
        <taxon>Lentisphaerota</taxon>
        <taxon>Lentisphaeria</taxon>
        <taxon>Victivallales</taxon>
        <taxon>Victivallaceae</taxon>
        <taxon>Victivallis</taxon>
    </lineage>
</organism>
<dbReference type="SUPFAM" id="SSF53822">
    <property type="entry name" value="Periplasmic binding protein-like I"/>
    <property type="match status" value="1"/>
</dbReference>
<dbReference type="InterPro" id="IPR046335">
    <property type="entry name" value="LacI/GalR-like_sensor"/>
</dbReference>
<dbReference type="CDD" id="cd01392">
    <property type="entry name" value="HTH_LacI"/>
    <property type="match status" value="1"/>
</dbReference>
<evidence type="ECO:0000313" key="5">
    <source>
        <dbReference type="EMBL" id="MST95573.1"/>
    </source>
</evidence>
<dbReference type="PANTHER" id="PTHR30146:SF109">
    <property type="entry name" value="HTH-TYPE TRANSCRIPTIONAL REGULATOR GALS"/>
    <property type="match status" value="1"/>
</dbReference>
<dbReference type="Proteomes" id="UP000435649">
    <property type="component" value="Unassembled WGS sequence"/>
</dbReference>
<feature type="domain" description="HTH lacI-type" evidence="4">
    <location>
        <begin position="20"/>
        <end position="75"/>
    </location>
</feature>
<dbReference type="InterPro" id="IPR028082">
    <property type="entry name" value="Peripla_BP_I"/>
</dbReference>
<proteinExistence type="predicted"/>
<dbReference type="GO" id="GO:0003700">
    <property type="term" value="F:DNA-binding transcription factor activity"/>
    <property type="evidence" value="ECO:0007669"/>
    <property type="project" value="TreeGrafter"/>
</dbReference>
<dbReference type="Pfam" id="PF00356">
    <property type="entry name" value="LacI"/>
    <property type="match status" value="1"/>
</dbReference>
<protein>
    <submittedName>
        <fullName evidence="5">LacI family transcriptional regulator</fullName>
    </submittedName>
</protein>
<gene>
    <name evidence="5" type="ORF">FYJ85_00730</name>
</gene>
<dbReference type="InterPro" id="IPR010982">
    <property type="entry name" value="Lambda_DNA-bd_dom_sf"/>
</dbReference>